<dbReference type="RefSeq" id="WP_350936444.1">
    <property type="nucleotide sequence ID" value="NZ_CP157762.1"/>
</dbReference>
<dbReference type="AlphaFoldDB" id="A0AAU7MDG5"/>
<dbReference type="EMBL" id="CP157762">
    <property type="protein sequence ID" value="XBP95538.1"/>
    <property type="molecule type" value="Genomic_DNA"/>
</dbReference>
<dbReference type="EMBL" id="CP159342">
    <property type="protein sequence ID" value="XCH76241.1"/>
    <property type="molecule type" value="Genomic_DNA"/>
</dbReference>
<keyword evidence="1" id="KW-0812">Transmembrane</keyword>
<evidence type="ECO:0000313" key="3">
    <source>
        <dbReference type="EMBL" id="XCH76241.1"/>
    </source>
</evidence>
<gene>
    <name evidence="3" type="ORF">ABUL08_09170</name>
    <name evidence="2" type="ORF">VK199_09125</name>
</gene>
<reference evidence="3" key="2">
    <citation type="submission" date="2024-06" db="EMBL/GenBank/DDBJ databases">
        <title>Micromonospora mangrovi CCTCC AA 2012012 genome sequences.</title>
        <authorList>
            <person name="Gao J."/>
        </authorList>
    </citation>
    <scope>NUCLEOTIDE SEQUENCE</scope>
    <source>
        <strain evidence="3">CCTCC AA 2012012</strain>
    </source>
</reference>
<keyword evidence="1" id="KW-0472">Membrane</keyword>
<evidence type="ECO:0000256" key="1">
    <source>
        <dbReference type="SAM" id="Phobius"/>
    </source>
</evidence>
<proteinExistence type="predicted"/>
<protein>
    <submittedName>
        <fullName evidence="2">DUF1304 domain-containing protein</fullName>
    </submittedName>
</protein>
<keyword evidence="1" id="KW-1133">Transmembrane helix</keyword>
<feature type="transmembrane region" description="Helical" evidence="1">
    <location>
        <begin position="6"/>
        <end position="27"/>
    </location>
</feature>
<organism evidence="2">
    <name type="scientific">Micromonospora sp. CCTCC AA 2012012</name>
    <dbReference type="NCBI Taxonomy" id="3111921"/>
    <lineage>
        <taxon>Bacteria</taxon>
        <taxon>Bacillati</taxon>
        <taxon>Actinomycetota</taxon>
        <taxon>Actinomycetes</taxon>
        <taxon>Micromonosporales</taxon>
        <taxon>Micromonosporaceae</taxon>
        <taxon>Micromonospora</taxon>
    </lineage>
</organism>
<evidence type="ECO:0000313" key="2">
    <source>
        <dbReference type="EMBL" id="XBP95538.1"/>
    </source>
</evidence>
<feature type="transmembrane region" description="Helical" evidence="1">
    <location>
        <begin position="55"/>
        <end position="73"/>
    </location>
</feature>
<sequence length="122" mass="12960">MIRVAQVAAVLAGVLHVLFFVMESVLFSRPAVHGRFLVAAQDVDRVRRWAFNQGFYNLFLAVGLFAGLLLGIRSDAGRALVVLTCGSMVGAALVLVGTDRRMARAALIQGGPPLVALVATLL</sequence>
<feature type="transmembrane region" description="Helical" evidence="1">
    <location>
        <begin position="79"/>
        <end position="98"/>
    </location>
</feature>
<dbReference type="InterPro" id="IPR009732">
    <property type="entry name" value="DUF1304"/>
</dbReference>
<reference evidence="2" key="1">
    <citation type="submission" date="2024-01" db="EMBL/GenBank/DDBJ databases">
        <title>The genome sequence of Micromonospora mangrovi CCTCC AA 2012012.</title>
        <authorList>
            <person name="Gao J."/>
        </authorList>
    </citation>
    <scope>NUCLEOTIDE SEQUENCE</scope>
    <source>
        <strain evidence="2">CCTCC AA 2012012</strain>
    </source>
</reference>
<name>A0AAU7MDG5_9ACTN</name>
<dbReference type="Pfam" id="PF06993">
    <property type="entry name" value="DUF1304"/>
    <property type="match status" value="1"/>
</dbReference>
<accession>A0AAU7MDG5</accession>